<evidence type="ECO:0000313" key="4">
    <source>
        <dbReference type="Proteomes" id="UP000092730"/>
    </source>
</evidence>
<reference evidence="2" key="1">
    <citation type="submission" date="2013-07" db="EMBL/GenBank/DDBJ databases">
        <title>The Genome Sequence of Cryptococcus bestiolae CBS10118.</title>
        <authorList>
            <consortium name="The Broad Institute Genome Sequencing Platform"/>
            <person name="Cuomo C."/>
            <person name="Litvintseva A."/>
            <person name="Chen Y."/>
            <person name="Heitman J."/>
            <person name="Sun S."/>
            <person name="Springer D."/>
            <person name="Dromer F."/>
            <person name="Young S.K."/>
            <person name="Zeng Q."/>
            <person name="Gargeya S."/>
            <person name="Fitzgerald M."/>
            <person name="Abouelleil A."/>
            <person name="Alvarado L."/>
            <person name="Berlin A.M."/>
            <person name="Chapman S.B."/>
            <person name="Dewar J."/>
            <person name="Goldberg J."/>
            <person name="Griggs A."/>
            <person name="Gujja S."/>
            <person name="Hansen M."/>
            <person name="Howarth C."/>
            <person name="Imamovic A."/>
            <person name="Larimer J."/>
            <person name="McCowan C."/>
            <person name="Murphy C."/>
            <person name="Pearson M."/>
            <person name="Priest M."/>
            <person name="Roberts A."/>
            <person name="Saif S."/>
            <person name="Shea T."/>
            <person name="Sykes S."/>
            <person name="Wortman J."/>
            <person name="Nusbaum C."/>
            <person name="Birren B."/>
        </authorList>
    </citation>
    <scope>NUCLEOTIDE SEQUENCE [LARGE SCALE GENOMIC DNA]</scope>
    <source>
        <strain evidence="2">CBS 10118</strain>
    </source>
</reference>
<organism evidence="2">
    <name type="scientific">Kwoniella bestiolae CBS 10118</name>
    <dbReference type="NCBI Taxonomy" id="1296100"/>
    <lineage>
        <taxon>Eukaryota</taxon>
        <taxon>Fungi</taxon>
        <taxon>Dikarya</taxon>
        <taxon>Basidiomycota</taxon>
        <taxon>Agaricomycotina</taxon>
        <taxon>Tremellomycetes</taxon>
        <taxon>Tremellales</taxon>
        <taxon>Cryptococcaceae</taxon>
        <taxon>Kwoniella</taxon>
    </lineage>
</organism>
<dbReference type="AlphaFoldDB" id="A0A1B9FXP6"/>
<dbReference type="GeneID" id="30210918"/>
<dbReference type="EMBL" id="CP144546">
    <property type="protein sequence ID" value="WVW85704.1"/>
    <property type="molecule type" value="Genomic_DNA"/>
</dbReference>
<reference evidence="2" key="3">
    <citation type="submission" date="2014-01" db="EMBL/GenBank/DDBJ databases">
        <title>Evolution of pathogenesis and genome organization in the Tremellales.</title>
        <authorList>
            <person name="Cuomo C."/>
            <person name="Litvintseva A."/>
            <person name="Heitman J."/>
            <person name="Chen Y."/>
            <person name="Sun S."/>
            <person name="Springer D."/>
            <person name="Dromer F."/>
            <person name="Young S."/>
            <person name="Zeng Q."/>
            <person name="Chapman S."/>
            <person name="Gujja S."/>
            <person name="Saif S."/>
            <person name="Birren B."/>
        </authorList>
    </citation>
    <scope>NUCLEOTIDE SEQUENCE</scope>
    <source>
        <strain evidence="2">CBS 10118</strain>
    </source>
</reference>
<feature type="region of interest" description="Disordered" evidence="1">
    <location>
        <begin position="33"/>
        <end position="55"/>
    </location>
</feature>
<dbReference type="VEuPathDB" id="FungiDB:I302_06519"/>
<dbReference type="EMBL" id="KI894023">
    <property type="protein sequence ID" value="OCF23536.1"/>
    <property type="molecule type" value="Genomic_DNA"/>
</dbReference>
<protein>
    <submittedName>
        <fullName evidence="2">Uncharacterized protein</fullName>
    </submittedName>
</protein>
<dbReference type="Proteomes" id="UP000092730">
    <property type="component" value="Chromosome 6"/>
</dbReference>
<name>A0A1B9FXP6_9TREE</name>
<reference evidence="3" key="4">
    <citation type="submission" date="2024-02" db="EMBL/GenBank/DDBJ databases">
        <title>Comparative genomics of Cryptococcus and Kwoniella reveals pathogenesis evolution and contrasting modes of karyotype evolution via chromosome fusion or intercentromeric recombination.</title>
        <authorList>
            <person name="Coelho M.A."/>
            <person name="David-Palma M."/>
            <person name="Shea T."/>
            <person name="Bowers K."/>
            <person name="McGinley-Smith S."/>
            <person name="Mohammad A.W."/>
            <person name="Gnirke A."/>
            <person name="Yurkov A.M."/>
            <person name="Nowrousian M."/>
            <person name="Sun S."/>
            <person name="Cuomo C.A."/>
            <person name="Heitman J."/>
        </authorList>
    </citation>
    <scope>NUCLEOTIDE SEQUENCE</scope>
    <source>
        <strain evidence="3">CBS 10118</strain>
    </source>
</reference>
<dbReference type="RefSeq" id="XP_019044606.1">
    <property type="nucleotide sequence ID" value="XM_019193129.1"/>
</dbReference>
<reference evidence="3" key="2">
    <citation type="submission" date="2013-07" db="EMBL/GenBank/DDBJ databases">
        <authorList>
            <consortium name="The Broad Institute Genome Sequencing Platform"/>
            <person name="Cuomo C."/>
            <person name="Litvintseva A."/>
            <person name="Chen Y."/>
            <person name="Heitman J."/>
            <person name="Sun S."/>
            <person name="Springer D."/>
            <person name="Dromer F."/>
            <person name="Young S.K."/>
            <person name="Zeng Q."/>
            <person name="Gargeya S."/>
            <person name="Fitzgerald M."/>
            <person name="Abouelleil A."/>
            <person name="Alvarado L."/>
            <person name="Berlin A.M."/>
            <person name="Chapman S.B."/>
            <person name="Dewar J."/>
            <person name="Goldberg J."/>
            <person name="Griggs A."/>
            <person name="Gujja S."/>
            <person name="Hansen M."/>
            <person name="Howarth C."/>
            <person name="Imamovic A."/>
            <person name="Larimer J."/>
            <person name="McCowan C."/>
            <person name="Murphy C."/>
            <person name="Pearson M."/>
            <person name="Priest M."/>
            <person name="Roberts A."/>
            <person name="Saif S."/>
            <person name="Shea T."/>
            <person name="Sykes S."/>
            <person name="Wortman J."/>
            <person name="Nusbaum C."/>
            <person name="Birren B."/>
        </authorList>
    </citation>
    <scope>NUCLEOTIDE SEQUENCE</scope>
    <source>
        <strain evidence="3">CBS 10118</strain>
    </source>
</reference>
<dbReference type="KEGG" id="kbi:30210918"/>
<accession>A0A1B9FXP6</accession>
<evidence type="ECO:0000256" key="1">
    <source>
        <dbReference type="SAM" id="MobiDB-lite"/>
    </source>
</evidence>
<keyword evidence="4" id="KW-1185">Reference proteome</keyword>
<evidence type="ECO:0000313" key="3">
    <source>
        <dbReference type="EMBL" id="WVW85704.1"/>
    </source>
</evidence>
<sequence length="608" mass="68854">MPPRLPSRQCVELVQLGFLLPWASTSRSITTLPNSNPYHYDPTSNQAESSKMASSRLTIHPSDLHRMDQSAPIPPSHSQSFIHAQLSIPSPPLPSTLLATLRANPQHLTLASGQALSAYCLRMGDLKSYRGVWHLIGKMRIAPISLNRSCLSFRVPLISSPSEGSVKVKEKYRCRPNRWAFKMFPPLRYLPSSKYTSQDLLRHLHYLLLNGESPSLPESSGLIRCSVDWSITGEGAKEGRALELLNLHLAYNYKLPSEGGLDGLELVDIYLKQFPENRVNRQTLHLMAKSYISPTLPTTVIDNQSTPELRPQSPELIQLKNKILAIISHFSLTHDIIPGPETYRILAKFAAYYKLEDVAHLAWKGWYDAIEHKEENRMKAVSSLKGADGLDGTVKIRFNRIGHMNKRWTRIVKMYENLGWVKREEESQEYVWVGEMGRLAVLNEAKELLAEEKVVEGKTGDIQDEIKLEGLIKQVEKEITLEGMMNTQTKVEVPLRDDGKLEDALRPIVSISSSQAQNVHTENTKEEIKVNISEDEHSKEPILQIVKEEKKNLSPETTTLPECPIASHENHKPPYFVLIRDGSTVKIRSKSKDHEIDLEGMDDKPIWE</sequence>
<dbReference type="OrthoDB" id="2564910at2759"/>
<proteinExistence type="predicted"/>
<gene>
    <name evidence="2" type="ORF">I302_06519</name>
    <name evidence="3" type="ORF">I302_107742</name>
</gene>
<evidence type="ECO:0000313" key="2">
    <source>
        <dbReference type="EMBL" id="OCF23536.1"/>
    </source>
</evidence>